<comment type="caution">
    <text evidence="1">The sequence shown here is derived from an EMBL/GenBank/DDBJ whole genome shotgun (WGS) entry which is preliminary data.</text>
</comment>
<organism evidence="1">
    <name type="scientific">marine sediment metagenome</name>
    <dbReference type="NCBI Taxonomy" id="412755"/>
    <lineage>
        <taxon>unclassified sequences</taxon>
        <taxon>metagenomes</taxon>
        <taxon>ecological metagenomes</taxon>
    </lineage>
</organism>
<protein>
    <submittedName>
        <fullName evidence="1">Uncharacterized protein</fullName>
    </submittedName>
</protein>
<dbReference type="EMBL" id="LAZR01022329">
    <property type="protein sequence ID" value="KKL82236.1"/>
    <property type="molecule type" value="Genomic_DNA"/>
</dbReference>
<gene>
    <name evidence="1" type="ORF">LCGC14_1986800</name>
</gene>
<reference evidence="1" key="1">
    <citation type="journal article" date="2015" name="Nature">
        <title>Complex archaea that bridge the gap between prokaryotes and eukaryotes.</title>
        <authorList>
            <person name="Spang A."/>
            <person name="Saw J.H."/>
            <person name="Jorgensen S.L."/>
            <person name="Zaremba-Niedzwiedzka K."/>
            <person name="Martijn J."/>
            <person name="Lind A.E."/>
            <person name="van Eijk R."/>
            <person name="Schleper C."/>
            <person name="Guy L."/>
            <person name="Ettema T.J."/>
        </authorList>
    </citation>
    <scope>NUCLEOTIDE SEQUENCE</scope>
</reference>
<name>A0A0F9FV96_9ZZZZ</name>
<proteinExistence type="predicted"/>
<accession>A0A0F9FV96</accession>
<evidence type="ECO:0000313" key="1">
    <source>
        <dbReference type="EMBL" id="KKL82236.1"/>
    </source>
</evidence>
<dbReference type="AlphaFoldDB" id="A0A0F9FV96"/>
<sequence>MPDMGDRTWYNGQVEAMEANAHLIAAAPAMYEWIKRVVITKDGWVNQADLDEAKGILKEIDNVSS</sequence>